<protein>
    <submittedName>
        <fullName evidence="2">Transposase</fullName>
    </submittedName>
</protein>
<dbReference type="InterPro" id="IPR002686">
    <property type="entry name" value="Transposase_17"/>
</dbReference>
<dbReference type="PANTHER" id="PTHR34322">
    <property type="entry name" value="TRANSPOSASE, Y1_TNP DOMAIN-CONTAINING"/>
    <property type="match status" value="1"/>
</dbReference>
<gene>
    <name evidence="2" type="ORF">US45_C0007G0002</name>
</gene>
<dbReference type="SUPFAM" id="SSF143422">
    <property type="entry name" value="Transposase IS200-like"/>
    <property type="match status" value="1"/>
</dbReference>
<dbReference type="Proteomes" id="UP000034701">
    <property type="component" value="Unassembled WGS sequence"/>
</dbReference>
<dbReference type="GO" id="GO:0006313">
    <property type="term" value="P:DNA transposition"/>
    <property type="evidence" value="ECO:0007669"/>
    <property type="project" value="InterPro"/>
</dbReference>
<feature type="domain" description="Transposase IS200-like" evidence="1">
    <location>
        <begin position="9"/>
        <end position="140"/>
    </location>
</feature>
<organism evidence="2 3">
    <name type="scientific">Candidatus Nomurabacteria bacterium GW2011_GWA1_37_20</name>
    <dbReference type="NCBI Taxonomy" id="1618729"/>
    <lineage>
        <taxon>Bacteria</taxon>
        <taxon>Candidatus Nomuraibacteriota</taxon>
    </lineage>
</organism>
<accession>A0A0G0JZH3</accession>
<dbReference type="PANTHER" id="PTHR34322:SF2">
    <property type="entry name" value="TRANSPOSASE IS200-LIKE DOMAIN-CONTAINING PROTEIN"/>
    <property type="match status" value="1"/>
</dbReference>
<proteinExistence type="predicted"/>
<evidence type="ECO:0000259" key="1">
    <source>
        <dbReference type="SMART" id="SM01321"/>
    </source>
</evidence>
<evidence type="ECO:0000313" key="2">
    <source>
        <dbReference type="EMBL" id="KKQ33741.1"/>
    </source>
</evidence>
<evidence type="ECO:0000313" key="3">
    <source>
        <dbReference type="Proteomes" id="UP000034701"/>
    </source>
</evidence>
<dbReference type="InterPro" id="IPR036515">
    <property type="entry name" value="Transposase_17_sf"/>
</dbReference>
<dbReference type="AlphaFoldDB" id="A0A0G0JZH3"/>
<dbReference type="GO" id="GO:0003677">
    <property type="term" value="F:DNA binding"/>
    <property type="evidence" value="ECO:0007669"/>
    <property type="project" value="InterPro"/>
</dbReference>
<dbReference type="Pfam" id="PF01797">
    <property type="entry name" value="Y1_Tnp"/>
    <property type="match status" value="1"/>
</dbReference>
<name>A0A0G0JZH3_9BACT</name>
<dbReference type="EMBL" id="LBTA01000007">
    <property type="protein sequence ID" value="KKQ33741.1"/>
    <property type="molecule type" value="Genomic_DNA"/>
</dbReference>
<sequence length="210" mass="25164">MALRKQSLEIGEFYHLYNRGTDKRVIFLDNQDYHRFLFLMYICNTLKSIELRNIGENFDRGETIIDIGAYCLMPNHFHILVHEKEEGGISKYMLKLMTSYSMYFNKKYKRTGKLYEGVFKSTHAGSDRYLKYLYSYIHLNPAKLIDKNWKNNKNKNTINLLKYAFVYQYSSLKEYINSKFKIINPTSFPTYFKNPGDHKKELLEWLSFND</sequence>
<dbReference type="Gene3D" id="3.30.70.1290">
    <property type="entry name" value="Transposase IS200-like"/>
    <property type="match status" value="1"/>
</dbReference>
<dbReference type="GO" id="GO:0004803">
    <property type="term" value="F:transposase activity"/>
    <property type="evidence" value="ECO:0007669"/>
    <property type="project" value="InterPro"/>
</dbReference>
<comment type="caution">
    <text evidence="2">The sequence shown here is derived from an EMBL/GenBank/DDBJ whole genome shotgun (WGS) entry which is preliminary data.</text>
</comment>
<dbReference type="SMART" id="SM01321">
    <property type="entry name" value="Y1_Tnp"/>
    <property type="match status" value="1"/>
</dbReference>
<reference evidence="2 3" key="1">
    <citation type="journal article" date="2015" name="Nature">
        <title>rRNA introns, odd ribosomes, and small enigmatic genomes across a large radiation of phyla.</title>
        <authorList>
            <person name="Brown C.T."/>
            <person name="Hug L.A."/>
            <person name="Thomas B.C."/>
            <person name="Sharon I."/>
            <person name="Castelle C.J."/>
            <person name="Singh A."/>
            <person name="Wilkins M.J."/>
            <person name="Williams K.H."/>
            <person name="Banfield J.F."/>
        </authorList>
    </citation>
    <scope>NUCLEOTIDE SEQUENCE [LARGE SCALE GENOMIC DNA]</scope>
</reference>